<sequence>MIIALLLALGLQAGSATMPGGFAHGDWRGRCYRDGNLGGVPKALCRATLPGAVTVELERDAAQLAIVVRVAGCAIDPAAGYIGAAMLKSPARAKLLRVMIDEQIKMATKQCGSAVVKPRLADVDLVALLGETDGLEPIR</sequence>
<proteinExistence type="predicted"/>
<keyword evidence="2" id="KW-1185">Reference proteome</keyword>
<dbReference type="Proteomes" id="UP001595713">
    <property type="component" value="Unassembled WGS sequence"/>
</dbReference>
<reference evidence="2" key="1">
    <citation type="journal article" date="2019" name="Int. J. Syst. Evol. Microbiol.">
        <title>The Global Catalogue of Microorganisms (GCM) 10K type strain sequencing project: providing services to taxonomists for standard genome sequencing and annotation.</title>
        <authorList>
            <consortium name="The Broad Institute Genomics Platform"/>
            <consortium name="The Broad Institute Genome Sequencing Center for Infectious Disease"/>
            <person name="Wu L."/>
            <person name="Ma J."/>
        </authorList>
    </citation>
    <scope>NUCLEOTIDE SEQUENCE [LARGE SCALE GENOMIC DNA]</scope>
    <source>
        <strain evidence="2">KCTC 42739</strain>
    </source>
</reference>
<comment type="caution">
    <text evidence="1">The sequence shown here is derived from an EMBL/GenBank/DDBJ whole genome shotgun (WGS) entry which is preliminary data.</text>
</comment>
<accession>A0ABV7T1X0</accession>
<protein>
    <submittedName>
        <fullName evidence="1">Uncharacterized protein</fullName>
    </submittedName>
</protein>
<evidence type="ECO:0000313" key="1">
    <source>
        <dbReference type="EMBL" id="MFC3581605.1"/>
    </source>
</evidence>
<dbReference type="EMBL" id="JBHRXP010000007">
    <property type="protein sequence ID" value="MFC3581605.1"/>
    <property type="molecule type" value="Genomic_DNA"/>
</dbReference>
<gene>
    <name evidence="1" type="ORF">ACFONA_15650</name>
</gene>
<organism evidence="1 2">
    <name type="scientific">Sphingomonas hylomeconis</name>
    <dbReference type="NCBI Taxonomy" id="1395958"/>
    <lineage>
        <taxon>Bacteria</taxon>
        <taxon>Pseudomonadati</taxon>
        <taxon>Pseudomonadota</taxon>
        <taxon>Alphaproteobacteria</taxon>
        <taxon>Sphingomonadales</taxon>
        <taxon>Sphingomonadaceae</taxon>
        <taxon>Sphingomonas</taxon>
    </lineage>
</organism>
<name>A0ABV7T1X0_9SPHN</name>
<dbReference type="RefSeq" id="WP_261292546.1">
    <property type="nucleotide sequence ID" value="NZ_JANQBK010000001.1"/>
</dbReference>
<evidence type="ECO:0000313" key="2">
    <source>
        <dbReference type="Proteomes" id="UP001595713"/>
    </source>
</evidence>